<organism evidence="2 3">
    <name type="scientific">Bradyrhizobium yuanmingense</name>
    <dbReference type="NCBI Taxonomy" id="108015"/>
    <lineage>
        <taxon>Bacteria</taxon>
        <taxon>Pseudomonadati</taxon>
        <taxon>Pseudomonadota</taxon>
        <taxon>Alphaproteobacteria</taxon>
        <taxon>Hyphomicrobiales</taxon>
        <taxon>Nitrobacteraceae</taxon>
        <taxon>Bradyrhizobium</taxon>
    </lineage>
</organism>
<keyword evidence="1" id="KW-0732">Signal</keyword>
<dbReference type="Proteomes" id="UP000183174">
    <property type="component" value="Unassembled WGS sequence"/>
</dbReference>
<accession>A0A1C3VWY8</accession>
<protein>
    <recommendedName>
        <fullName evidence="4">Porin</fullName>
    </recommendedName>
</protein>
<evidence type="ECO:0008006" key="4">
    <source>
        <dbReference type="Google" id="ProtNLM"/>
    </source>
</evidence>
<feature type="signal peptide" evidence="1">
    <location>
        <begin position="1"/>
        <end position="18"/>
    </location>
</feature>
<dbReference type="RefSeq" id="WP_036022985.1">
    <property type="nucleotide sequence ID" value="NZ_FMAE01000004.1"/>
</dbReference>
<gene>
    <name evidence="2" type="ORF">GA0061099_1004762</name>
</gene>
<dbReference type="AlphaFoldDB" id="A0A1C3VWY8"/>
<dbReference type="EMBL" id="FMAE01000004">
    <property type="protein sequence ID" value="SCB32262.1"/>
    <property type="molecule type" value="Genomic_DNA"/>
</dbReference>
<sequence>MRTLLLILLSLLATSATAAESLRLPPAEPPQAAKALPLQGSTAGKARAGACAAYGPGFVMAEGTGTCVKLGGSTSVDAGIRR</sequence>
<proteinExistence type="predicted"/>
<evidence type="ECO:0000313" key="2">
    <source>
        <dbReference type="EMBL" id="SCB32262.1"/>
    </source>
</evidence>
<reference evidence="2 3" key="1">
    <citation type="submission" date="2016-08" db="EMBL/GenBank/DDBJ databases">
        <authorList>
            <person name="Seilhamer J.J."/>
        </authorList>
    </citation>
    <scope>NUCLEOTIDE SEQUENCE [LARGE SCALE GENOMIC DNA]</scope>
    <source>
        <strain evidence="2 3">CCBAU 10071</strain>
    </source>
</reference>
<evidence type="ECO:0000256" key="1">
    <source>
        <dbReference type="SAM" id="SignalP"/>
    </source>
</evidence>
<evidence type="ECO:0000313" key="3">
    <source>
        <dbReference type="Proteomes" id="UP000183174"/>
    </source>
</evidence>
<name>A0A1C3VWY8_9BRAD</name>
<feature type="chain" id="PRO_5008684832" description="Porin" evidence="1">
    <location>
        <begin position="19"/>
        <end position="82"/>
    </location>
</feature>